<organism evidence="4">
    <name type="scientific">uncultured Acidimicrobiales bacterium</name>
    <dbReference type="NCBI Taxonomy" id="310071"/>
    <lineage>
        <taxon>Bacteria</taxon>
        <taxon>Bacillati</taxon>
        <taxon>Actinomycetota</taxon>
        <taxon>Acidimicrobiia</taxon>
        <taxon>Acidimicrobiales</taxon>
        <taxon>environmental samples</taxon>
    </lineage>
</organism>
<dbReference type="Gene3D" id="2.160.20.10">
    <property type="entry name" value="Single-stranded right-handed beta-helix, Pectin lyase-like"/>
    <property type="match status" value="1"/>
</dbReference>
<dbReference type="Pfam" id="PF07411">
    <property type="entry name" value="DUF1508"/>
    <property type="match status" value="1"/>
</dbReference>
<feature type="region of interest" description="Disordered" evidence="1">
    <location>
        <begin position="373"/>
        <end position="394"/>
    </location>
</feature>
<sequence>MAGTGELFKGSEGKWSFRVKASNGTVVAVDDGPGYTSKSEARSILQKLLKGDYDGPIREPAAVSCGQEITANTTLDGDLLCNGGPALIVTKDNVVLDLGGFTITGKGSTAGAPGILLRNVKGVTVRKGTIKGFGAGVAIAGGAKNVIENLTVQDNIGSTEGDFGDGITVNASNGNIIRGNTVRRNGPFAGISLVGACTKNEIRDNTISDNNMLPGEPSMGRQDMGIRLEGPGANNNKIVGNTVTGSGAEGICILPTCTDPQAGCAGTPGNESNEISENLSHKNGTSGQGSGIRLFAVPQPVAASKTTITGNVTNDNVTFGIAIDAAGTANPGPPKNKVTGNSGKGNGQFDGYDGNTPGCGSNTWKDNDFGSVNQPCVGAPNPSALTDNLTLGRT</sequence>
<protein>
    <recommendedName>
        <fullName evidence="5">Right handed beta helix domain-containing protein</fullName>
    </recommendedName>
</protein>
<dbReference type="InterPro" id="IPR039448">
    <property type="entry name" value="Beta_helix"/>
</dbReference>
<feature type="domain" description="Right handed beta helix" evidence="3">
    <location>
        <begin position="111"/>
        <end position="258"/>
    </location>
</feature>
<feature type="compositionally biased region" description="Polar residues" evidence="1">
    <location>
        <begin position="269"/>
        <end position="285"/>
    </location>
</feature>
<dbReference type="InterPro" id="IPR036913">
    <property type="entry name" value="YegP-like_sf"/>
</dbReference>
<reference evidence="4" key="1">
    <citation type="submission" date="2020-02" db="EMBL/GenBank/DDBJ databases">
        <authorList>
            <person name="Meier V. D."/>
        </authorList>
    </citation>
    <scope>NUCLEOTIDE SEQUENCE</scope>
    <source>
        <strain evidence="4">AVDCRST_MAG10</strain>
    </source>
</reference>
<proteinExistence type="predicted"/>
<dbReference type="InterPro" id="IPR006626">
    <property type="entry name" value="PbH1"/>
</dbReference>
<dbReference type="EMBL" id="CADCTB010000196">
    <property type="protein sequence ID" value="CAA9269801.1"/>
    <property type="molecule type" value="Genomic_DNA"/>
</dbReference>
<feature type="domain" description="DUF1508" evidence="2">
    <location>
        <begin position="11"/>
        <end position="42"/>
    </location>
</feature>
<evidence type="ECO:0000259" key="3">
    <source>
        <dbReference type="Pfam" id="PF13229"/>
    </source>
</evidence>
<feature type="region of interest" description="Disordered" evidence="1">
    <location>
        <begin position="265"/>
        <end position="290"/>
    </location>
</feature>
<dbReference type="AlphaFoldDB" id="A0A6J4J5C1"/>
<dbReference type="InterPro" id="IPR022441">
    <property type="entry name" value="Para_beta_helix_rpt-2"/>
</dbReference>
<gene>
    <name evidence="4" type="ORF">AVDCRST_MAG10-3165</name>
</gene>
<evidence type="ECO:0000313" key="4">
    <source>
        <dbReference type="EMBL" id="CAA9269801.1"/>
    </source>
</evidence>
<dbReference type="SUPFAM" id="SSF51126">
    <property type="entry name" value="Pectin lyase-like"/>
    <property type="match status" value="1"/>
</dbReference>
<dbReference type="SUPFAM" id="SSF160113">
    <property type="entry name" value="YegP-like"/>
    <property type="match status" value="1"/>
</dbReference>
<evidence type="ECO:0000259" key="2">
    <source>
        <dbReference type="Pfam" id="PF07411"/>
    </source>
</evidence>
<dbReference type="Pfam" id="PF13229">
    <property type="entry name" value="Beta_helix"/>
    <property type="match status" value="1"/>
</dbReference>
<dbReference type="InterPro" id="IPR010879">
    <property type="entry name" value="DUF1508"/>
</dbReference>
<dbReference type="InterPro" id="IPR011050">
    <property type="entry name" value="Pectin_lyase_fold/virulence"/>
</dbReference>
<dbReference type="NCBIfam" id="TIGR03804">
    <property type="entry name" value="para_beta_helix"/>
    <property type="match status" value="1"/>
</dbReference>
<name>A0A6J4J5C1_9ACTN</name>
<dbReference type="SMART" id="SM00710">
    <property type="entry name" value="PbH1"/>
    <property type="match status" value="7"/>
</dbReference>
<feature type="compositionally biased region" description="Polar residues" evidence="1">
    <location>
        <begin position="383"/>
        <end position="394"/>
    </location>
</feature>
<evidence type="ECO:0000256" key="1">
    <source>
        <dbReference type="SAM" id="MobiDB-lite"/>
    </source>
</evidence>
<evidence type="ECO:0008006" key="5">
    <source>
        <dbReference type="Google" id="ProtNLM"/>
    </source>
</evidence>
<dbReference type="InterPro" id="IPR012334">
    <property type="entry name" value="Pectin_lyas_fold"/>
</dbReference>
<accession>A0A6J4J5C1</accession>
<feature type="region of interest" description="Disordered" evidence="1">
    <location>
        <begin position="328"/>
        <end position="358"/>
    </location>
</feature>
<dbReference type="Gene3D" id="3.30.160.160">
    <property type="entry name" value="YegP-like"/>
    <property type="match status" value="1"/>
</dbReference>